<dbReference type="RefSeq" id="WP_377812499.1">
    <property type="nucleotide sequence ID" value="NZ_JBHRSJ010000001.1"/>
</dbReference>
<evidence type="ECO:0000313" key="2">
    <source>
        <dbReference type="Proteomes" id="UP001595457"/>
    </source>
</evidence>
<accession>A0ABV7APD5</accession>
<evidence type="ECO:0000313" key="1">
    <source>
        <dbReference type="EMBL" id="MFC2970933.1"/>
    </source>
</evidence>
<protein>
    <submittedName>
        <fullName evidence="1">DUF6527 family protein</fullName>
    </submittedName>
</protein>
<keyword evidence="2" id="KW-1185">Reference proteome</keyword>
<reference evidence="2" key="1">
    <citation type="journal article" date="2019" name="Int. J. Syst. Evol. Microbiol.">
        <title>The Global Catalogue of Microorganisms (GCM) 10K type strain sequencing project: providing services to taxonomists for standard genome sequencing and annotation.</title>
        <authorList>
            <consortium name="The Broad Institute Genomics Platform"/>
            <consortium name="The Broad Institute Genome Sequencing Center for Infectious Disease"/>
            <person name="Wu L."/>
            <person name="Ma J."/>
        </authorList>
    </citation>
    <scope>NUCLEOTIDE SEQUENCE [LARGE SCALE GENOMIC DNA]</scope>
    <source>
        <strain evidence="2">KCTC 62195</strain>
    </source>
</reference>
<name>A0ABV7APD5_9GAMM</name>
<dbReference type="InterPro" id="IPR045384">
    <property type="entry name" value="DUF6527"/>
</dbReference>
<organism evidence="1 2">
    <name type="scientific">Azotobacter bryophylli</name>
    <dbReference type="NCBI Taxonomy" id="1986537"/>
    <lineage>
        <taxon>Bacteria</taxon>
        <taxon>Pseudomonadati</taxon>
        <taxon>Pseudomonadota</taxon>
        <taxon>Gammaproteobacteria</taxon>
        <taxon>Pseudomonadales</taxon>
        <taxon>Pseudomonadaceae</taxon>
        <taxon>Azotobacter</taxon>
    </lineage>
</organism>
<dbReference type="Proteomes" id="UP001595457">
    <property type="component" value="Unassembled WGS sequence"/>
</dbReference>
<proteinExistence type="predicted"/>
<dbReference type="EMBL" id="JBHRSJ010000001">
    <property type="protein sequence ID" value="MFC2970933.1"/>
    <property type="molecule type" value="Genomic_DNA"/>
</dbReference>
<sequence>MSEFKSLSPILVTAEEGSLWFECPGCGAPHRVMHGPGSGPRWKWNGSAEKPTFTPSILVQWDQWEPPVTTEEIREKIASGEIVQTPVKKVCHSFVTDGRIQFLSDCTHALAGKTVDLPDWEAA</sequence>
<comment type="caution">
    <text evidence="1">The sequence shown here is derived from an EMBL/GenBank/DDBJ whole genome shotgun (WGS) entry which is preliminary data.</text>
</comment>
<dbReference type="Pfam" id="PF20137">
    <property type="entry name" value="BubE"/>
    <property type="match status" value="1"/>
</dbReference>
<gene>
    <name evidence="1" type="ORF">ACFOJE_01715</name>
</gene>